<gene>
    <name evidence="9" type="ORF">TVAG_174840</name>
</gene>
<organism evidence="9 10">
    <name type="scientific">Trichomonas vaginalis (strain ATCC PRA-98 / G3)</name>
    <dbReference type="NCBI Taxonomy" id="412133"/>
    <lineage>
        <taxon>Eukaryota</taxon>
        <taxon>Metamonada</taxon>
        <taxon>Parabasalia</taxon>
        <taxon>Trichomonadida</taxon>
        <taxon>Trichomonadidae</taxon>
        <taxon>Trichomonas</taxon>
    </lineage>
</organism>
<sequence>MSDEDDGFYDNDDGDNDADDGEVVLDEESQSQSIIIKETNDSYSLKFHSLTNVINIYNAFIVNNPAYVDNTGRITFSILADCLPLSSQVVYGFNKSEKLLEVNLILTNMSWQQKPDFISVLHPEYQNNYIGRPLISQVINDFFSSDYSPRDFYQAASHILSPPGRCEPAKLKKLRDMGFDGERASHALALFRNDFDQALSFLRTGIAPAIETDIHISYKDCPLLYFVLELVEVFLDLPDHCCVCRKQLQEPGVKPTPCDNPLCQFTFTELGVGCGVYNEILRDPDAADLVISMFAAATKDKWLIPAPPDFSVDECKQIVRTLPSMNTIITTYKNDAEIINAIGERPMRLLRWILLTNRSQFMSLNGSLELAELKGGTAKMFLALSSTPQKEQRFRELQQQYGSLFLWHGSPSSRWHAIFRNGLKNMSNTDGMLNGAAHGNGIYFARDSSTSIGYSSHCDVSANTYINSRFKIMTIVALCEIAKVPALKDHGWCHTLMQEEACIVRFLMLNLSRSIDIINQQPQNIPTLRDVLEYHANHAFQ</sequence>
<dbReference type="GO" id="GO:0003950">
    <property type="term" value="F:NAD+ poly-ADP-ribosyltransferase activity"/>
    <property type="evidence" value="ECO:0007669"/>
    <property type="project" value="UniProtKB-UniRule"/>
</dbReference>
<dbReference type="SUPFAM" id="SSF46934">
    <property type="entry name" value="UBA-like"/>
    <property type="match status" value="1"/>
</dbReference>
<dbReference type="FunFam" id="3.90.228.10:FF:000025">
    <property type="entry name" value="UBA/TS-N domain containing protein"/>
    <property type="match status" value="1"/>
</dbReference>
<reference evidence="9" key="2">
    <citation type="journal article" date="2007" name="Science">
        <title>Draft genome sequence of the sexually transmitted pathogen Trichomonas vaginalis.</title>
        <authorList>
            <person name="Carlton J.M."/>
            <person name="Hirt R.P."/>
            <person name="Silva J.C."/>
            <person name="Delcher A.L."/>
            <person name="Schatz M."/>
            <person name="Zhao Q."/>
            <person name="Wortman J.R."/>
            <person name="Bidwell S.L."/>
            <person name="Alsmark U.C.M."/>
            <person name="Besteiro S."/>
            <person name="Sicheritz-Ponten T."/>
            <person name="Noel C.J."/>
            <person name="Dacks J.B."/>
            <person name="Foster P.G."/>
            <person name="Simillion C."/>
            <person name="Van de Peer Y."/>
            <person name="Miranda-Saavedra D."/>
            <person name="Barton G.J."/>
            <person name="Westrop G.D."/>
            <person name="Mueller S."/>
            <person name="Dessi D."/>
            <person name="Fiori P.L."/>
            <person name="Ren Q."/>
            <person name="Paulsen I."/>
            <person name="Zhang H."/>
            <person name="Bastida-Corcuera F.D."/>
            <person name="Simoes-Barbosa A."/>
            <person name="Brown M.T."/>
            <person name="Hayes R.D."/>
            <person name="Mukherjee M."/>
            <person name="Okumura C.Y."/>
            <person name="Schneider R."/>
            <person name="Smith A.J."/>
            <person name="Vanacova S."/>
            <person name="Villalvazo M."/>
            <person name="Haas B.J."/>
            <person name="Pertea M."/>
            <person name="Feldblyum T.V."/>
            <person name="Utterback T.R."/>
            <person name="Shu C.L."/>
            <person name="Osoegawa K."/>
            <person name="de Jong P.J."/>
            <person name="Hrdy I."/>
            <person name="Horvathova L."/>
            <person name="Zubacova Z."/>
            <person name="Dolezal P."/>
            <person name="Malik S.B."/>
            <person name="Logsdon J.M. Jr."/>
            <person name="Henze K."/>
            <person name="Gupta A."/>
            <person name="Wang C.C."/>
            <person name="Dunne R.L."/>
            <person name="Upcroft J.A."/>
            <person name="Upcroft P."/>
            <person name="White O."/>
            <person name="Salzberg S.L."/>
            <person name="Tang P."/>
            <person name="Chiu C.-H."/>
            <person name="Lee Y.-S."/>
            <person name="Embley T.M."/>
            <person name="Coombs G.H."/>
            <person name="Mottram J.C."/>
            <person name="Tachezy J."/>
            <person name="Fraser-Liggett C.M."/>
            <person name="Johnson P.J."/>
        </authorList>
    </citation>
    <scope>NUCLEOTIDE SEQUENCE [LARGE SCALE GENOMIC DNA]</scope>
    <source>
        <strain evidence="9">G3</strain>
    </source>
</reference>
<protein>
    <recommendedName>
        <fullName evidence="5">Poly [ADP-ribose] polymerase</fullName>
        <shortName evidence="5">PARP</shortName>
        <ecNumber evidence="5">2.4.2.-</ecNumber>
    </recommendedName>
</protein>
<accession>A2EK30</accession>
<dbReference type="RefSeq" id="XP_001319237.1">
    <property type="nucleotide sequence ID" value="XM_001319202.1"/>
</dbReference>
<dbReference type="eggNOG" id="ENOG502QPRC">
    <property type="taxonomic scope" value="Eukaryota"/>
</dbReference>
<dbReference type="InterPro" id="IPR041400">
    <property type="entry name" value="PARP16_N"/>
</dbReference>
<dbReference type="Pfam" id="PF18084">
    <property type="entry name" value="ARTD15_N"/>
    <property type="match status" value="1"/>
</dbReference>
<name>A2EK30_TRIV3</name>
<feature type="domain" description="PARP catalytic" evidence="8">
    <location>
        <begin position="341"/>
        <end position="541"/>
    </location>
</feature>
<keyword evidence="4 5" id="KW-0520">NAD</keyword>
<evidence type="ECO:0000256" key="4">
    <source>
        <dbReference type="ARBA" id="ARBA00023027"/>
    </source>
</evidence>
<keyword evidence="2 5" id="KW-0808">Transferase</keyword>
<dbReference type="Gene3D" id="1.10.8.10">
    <property type="entry name" value="DNA helicase RuvA subunit, C-terminal domain"/>
    <property type="match status" value="1"/>
</dbReference>
<dbReference type="STRING" id="5722.A2EK30"/>
<dbReference type="AlphaFoldDB" id="A2EK30"/>
<evidence type="ECO:0000256" key="5">
    <source>
        <dbReference type="RuleBase" id="RU362114"/>
    </source>
</evidence>
<evidence type="ECO:0000313" key="10">
    <source>
        <dbReference type="Proteomes" id="UP000001542"/>
    </source>
</evidence>
<proteinExistence type="predicted"/>
<dbReference type="EMBL" id="DS113410">
    <property type="protein sequence ID" value="EAY07014.1"/>
    <property type="molecule type" value="Genomic_DNA"/>
</dbReference>
<evidence type="ECO:0000256" key="1">
    <source>
        <dbReference type="ARBA" id="ARBA00022676"/>
    </source>
</evidence>
<dbReference type="InterPro" id="IPR009060">
    <property type="entry name" value="UBA-like_sf"/>
</dbReference>
<dbReference type="PANTHER" id="PTHR21328">
    <property type="entry name" value="POLY ADP-RIBOSE POLYMERASE FAMILY, MEMBER PARP"/>
    <property type="match status" value="1"/>
</dbReference>
<dbReference type="PROSITE" id="PS51059">
    <property type="entry name" value="PARP_CATALYTIC"/>
    <property type="match status" value="1"/>
</dbReference>
<dbReference type="OrthoDB" id="109543at2759"/>
<evidence type="ECO:0000259" key="8">
    <source>
        <dbReference type="PROSITE" id="PS51059"/>
    </source>
</evidence>
<dbReference type="InterPro" id="IPR051838">
    <property type="entry name" value="ARTD_PARP"/>
</dbReference>
<dbReference type="CDD" id="cd14270">
    <property type="entry name" value="UBA"/>
    <property type="match status" value="1"/>
</dbReference>
<dbReference type="PROSITE" id="PS50030">
    <property type="entry name" value="UBA"/>
    <property type="match status" value="1"/>
</dbReference>
<dbReference type="VEuPathDB" id="TrichDB:TVAGG3_0974220"/>
<evidence type="ECO:0000259" key="7">
    <source>
        <dbReference type="PROSITE" id="PS50030"/>
    </source>
</evidence>
<keyword evidence="1 5" id="KW-0328">Glycosyltransferase</keyword>
<dbReference type="GO" id="GO:0016779">
    <property type="term" value="F:nucleotidyltransferase activity"/>
    <property type="evidence" value="ECO:0007669"/>
    <property type="project" value="UniProtKB-KW"/>
</dbReference>
<dbReference type="Proteomes" id="UP000001542">
    <property type="component" value="Unassembled WGS sequence"/>
</dbReference>
<keyword evidence="10" id="KW-1185">Reference proteome</keyword>
<reference evidence="9" key="1">
    <citation type="submission" date="2006-10" db="EMBL/GenBank/DDBJ databases">
        <authorList>
            <person name="Amadeo P."/>
            <person name="Zhao Q."/>
            <person name="Wortman J."/>
            <person name="Fraser-Liggett C."/>
            <person name="Carlton J."/>
        </authorList>
    </citation>
    <scope>NUCLEOTIDE SEQUENCE</scope>
    <source>
        <strain evidence="9">G3</strain>
    </source>
</reference>
<keyword evidence="3" id="KW-0548">Nucleotidyltransferase</keyword>
<dbReference type="InterPro" id="IPR012317">
    <property type="entry name" value="Poly(ADP-ribose)pol_cat_dom"/>
</dbReference>
<dbReference type="Pfam" id="PF00644">
    <property type="entry name" value="PARP"/>
    <property type="match status" value="1"/>
</dbReference>
<evidence type="ECO:0000256" key="3">
    <source>
        <dbReference type="ARBA" id="ARBA00022695"/>
    </source>
</evidence>
<evidence type="ECO:0000256" key="6">
    <source>
        <dbReference type="SAM" id="MobiDB-lite"/>
    </source>
</evidence>
<dbReference type="SUPFAM" id="SSF56399">
    <property type="entry name" value="ADP-ribosylation"/>
    <property type="match status" value="1"/>
</dbReference>
<dbReference type="InterPro" id="IPR015940">
    <property type="entry name" value="UBA"/>
</dbReference>
<dbReference type="Gene3D" id="3.90.228.10">
    <property type="match status" value="1"/>
</dbReference>
<dbReference type="KEGG" id="tva:4764898"/>
<dbReference type="SMR" id="A2EK30"/>
<evidence type="ECO:0000313" key="9">
    <source>
        <dbReference type="EMBL" id="EAY07014.1"/>
    </source>
</evidence>
<feature type="domain" description="UBA" evidence="7">
    <location>
        <begin position="165"/>
        <end position="205"/>
    </location>
</feature>
<evidence type="ECO:0000256" key="2">
    <source>
        <dbReference type="ARBA" id="ARBA00022679"/>
    </source>
</evidence>
<dbReference type="VEuPathDB" id="TrichDB:TVAG_174840"/>
<dbReference type="EC" id="2.4.2.-" evidence="5"/>
<dbReference type="InParanoid" id="A2EK30"/>
<feature type="region of interest" description="Disordered" evidence="6">
    <location>
        <begin position="1"/>
        <end position="21"/>
    </location>
</feature>